<organism evidence="1 2">
    <name type="scientific">Janibacter limosus</name>
    <dbReference type="NCBI Taxonomy" id="53458"/>
    <lineage>
        <taxon>Bacteria</taxon>
        <taxon>Bacillati</taxon>
        <taxon>Actinomycetota</taxon>
        <taxon>Actinomycetes</taxon>
        <taxon>Micrococcales</taxon>
        <taxon>Intrasporangiaceae</taxon>
        <taxon>Janibacter</taxon>
    </lineage>
</organism>
<proteinExistence type="predicted"/>
<protein>
    <submittedName>
        <fullName evidence="1">Uncharacterized protein</fullName>
    </submittedName>
</protein>
<evidence type="ECO:0000313" key="2">
    <source>
        <dbReference type="Proteomes" id="UP001059663"/>
    </source>
</evidence>
<reference evidence="1" key="1">
    <citation type="submission" date="2021-11" db="EMBL/GenBank/DDBJ databases">
        <title>Study of the species diversity of bacterial strains isolated from a unique natural object - Shulgan-Tash cave (Bashkiria).</title>
        <authorList>
            <person name="Sazanova A.L."/>
            <person name="Chirak E.R."/>
            <person name="Safronova V.I."/>
        </authorList>
    </citation>
    <scope>NUCLEOTIDE SEQUENCE</scope>
    <source>
        <strain evidence="1">P1</strain>
    </source>
</reference>
<gene>
    <name evidence="1" type="ORF">LP422_15875</name>
</gene>
<sequence>MQYAPSVVQGRAPMAQVRPELRRAGGHPVRRQAVDAAAVPSHEPGRQRSVERRLRRGLEQLGTRGRPAMLGDDEWDD</sequence>
<evidence type="ECO:0000313" key="1">
    <source>
        <dbReference type="EMBL" id="UUZ44081.1"/>
    </source>
</evidence>
<accession>A0AC61U248</accession>
<dbReference type="Proteomes" id="UP001059663">
    <property type="component" value="Chromosome"/>
</dbReference>
<dbReference type="EMBL" id="CP087977">
    <property type="protein sequence ID" value="UUZ44081.1"/>
    <property type="molecule type" value="Genomic_DNA"/>
</dbReference>
<name>A0AC61U248_9MICO</name>